<proteinExistence type="predicted"/>
<evidence type="ECO:0000313" key="2">
    <source>
        <dbReference type="EMBL" id="ADJ46215.1"/>
    </source>
</evidence>
<keyword evidence="1" id="KW-0732">Signal</keyword>
<dbReference type="AlphaFoldDB" id="A0A0H3D5C9"/>
<dbReference type="EMBL" id="CP002000">
    <property type="protein sequence ID" value="ADJ46215.1"/>
    <property type="molecule type" value="Genomic_DNA"/>
</dbReference>
<evidence type="ECO:0000256" key="1">
    <source>
        <dbReference type="SAM" id="SignalP"/>
    </source>
</evidence>
<dbReference type="PATRIC" id="fig|749927.5.peg.4596"/>
<name>A0A0H3D5C9_AMYMU</name>
<dbReference type="KEGG" id="amd:AMED_4444"/>
<feature type="chain" id="PRO_5039066663" description="Secreted protein" evidence="1">
    <location>
        <begin position="23"/>
        <end position="140"/>
    </location>
</feature>
<dbReference type="GeneID" id="92872168"/>
<dbReference type="Proteomes" id="UP000000328">
    <property type="component" value="Chromosome"/>
</dbReference>
<organism evidence="2 3">
    <name type="scientific">Amycolatopsis mediterranei (strain U-32)</name>
    <dbReference type="NCBI Taxonomy" id="749927"/>
    <lineage>
        <taxon>Bacteria</taxon>
        <taxon>Bacillati</taxon>
        <taxon>Actinomycetota</taxon>
        <taxon>Actinomycetes</taxon>
        <taxon>Pseudonocardiales</taxon>
        <taxon>Pseudonocardiaceae</taxon>
        <taxon>Amycolatopsis</taxon>
    </lineage>
</organism>
<sequence>MKTAIQAGLVALGALLAGTTVAAAPAGAATTFQRTAVCHSGDFSGRFTLQYESVGFDFRITGGYTASGPYIGDVAGTVSLRIAYRSGSTTHTVYSQTSATTGHTTFTVPTTTTVPLTGMGTAAATFDNGAASCTATVPIS</sequence>
<evidence type="ECO:0008006" key="4">
    <source>
        <dbReference type="Google" id="ProtNLM"/>
    </source>
</evidence>
<feature type="signal peptide" evidence="1">
    <location>
        <begin position="1"/>
        <end position="22"/>
    </location>
</feature>
<dbReference type="HOGENOM" id="CLU_1830930_0_0_11"/>
<reference evidence="2 3" key="1">
    <citation type="journal article" date="2010" name="Cell Res.">
        <title>Complete genome sequence of the rifamycin SV-producing Amycolatopsis mediterranei U32 revealed its genetic characteristics in phylogeny and metabolism.</title>
        <authorList>
            <person name="Zhao W."/>
            <person name="Zhong Y."/>
            <person name="Yuan H."/>
            <person name="Wang J."/>
            <person name="Zheng H."/>
            <person name="Wang Y."/>
            <person name="Cen X."/>
            <person name="Xu F."/>
            <person name="Bai J."/>
            <person name="Han X."/>
            <person name="Lu G."/>
            <person name="Zhu Y."/>
            <person name="Shao Z."/>
            <person name="Yan H."/>
            <person name="Li C."/>
            <person name="Peng N."/>
            <person name="Zhang Z."/>
            <person name="Zhang Y."/>
            <person name="Lin W."/>
            <person name="Fan Y."/>
            <person name="Qin Z."/>
            <person name="Hu Y."/>
            <person name="Zhu B."/>
            <person name="Wang S."/>
            <person name="Ding X."/>
            <person name="Zhao G.P."/>
        </authorList>
    </citation>
    <scope>NUCLEOTIDE SEQUENCE [LARGE SCALE GENOMIC DNA]</scope>
    <source>
        <strain evidence="3">U-32</strain>
    </source>
</reference>
<accession>A0A0H3D5C9</accession>
<dbReference type="RefSeq" id="WP_013226287.1">
    <property type="nucleotide sequence ID" value="NC_014318.1"/>
</dbReference>
<gene>
    <name evidence="2" type="ordered locus">AMED_4444</name>
</gene>
<protein>
    <recommendedName>
        <fullName evidence="4">Secreted protein</fullName>
    </recommendedName>
</protein>
<dbReference type="OrthoDB" id="3629964at2"/>
<evidence type="ECO:0000313" key="3">
    <source>
        <dbReference type="Proteomes" id="UP000000328"/>
    </source>
</evidence>